<dbReference type="Proteomes" id="UP000516369">
    <property type="component" value="Chromosome"/>
</dbReference>
<gene>
    <name evidence="1" type="ORF">HQ394_10385</name>
</gene>
<evidence type="ECO:0000313" key="1">
    <source>
        <dbReference type="EMBL" id="QNT69657.1"/>
    </source>
</evidence>
<name>A0A7H1N1S1_9PROT</name>
<dbReference type="AlphaFoldDB" id="A0A7H1N1S1"/>
<organism evidence="1 2">
    <name type="scientific">Defluviicoccus vanus</name>
    <dbReference type="NCBI Taxonomy" id="111831"/>
    <lineage>
        <taxon>Bacteria</taxon>
        <taxon>Pseudomonadati</taxon>
        <taxon>Pseudomonadota</taxon>
        <taxon>Alphaproteobacteria</taxon>
        <taxon>Rhodospirillales</taxon>
        <taxon>Rhodospirillaceae</taxon>
        <taxon>Defluviicoccus</taxon>
    </lineage>
</organism>
<dbReference type="EMBL" id="CP053923">
    <property type="protein sequence ID" value="QNT69657.1"/>
    <property type="molecule type" value="Genomic_DNA"/>
</dbReference>
<reference evidence="1 2" key="1">
    <citation type="submission" date="2020-05" db="EMBL/GenBank/DDBJ databases">
        <title>Complete closed genome sequence of Defluviicoccus vanus.</title>
        <authorList>
            <person name="Bessarab I."/>
            <person name="Arumugam K."/>
            <person name="Maszenan A.M."/>
            <person name="Seviour R.J."/>
            <person name="Williams R.B."/>
        </authorList>
    </citation>
    <scope>NUCLEOTIDE SEQUENCE [LARGE SCALE GENOMIC DNA]</scope>
    <source>
        <strain evidence="1 2">Ben 114</strain>
    </source>
</reference>
<dbReference type="RefSeq" id="WP_190260176.1">
    <property type="nucleotide sequence ID" value="NZ_CP053923.1"/>
</dbReference>
<dbReference type="KEGG" id="dvn:HQ394_10385"/>
<sequence>MSSPPATLADLHRCYDGPIPDGLRDQALAGSLLTVPTLRQRANRDLDQLALATSRSLAGWRAAARGIDAALCAAADPAPVRLAQALRSHRETAVALHAKR</sequence>
<proteinExistence type="predicted"/>
<evidence type="ECO:0000313" key="2">
    <source>
        <dbReference type="Proteomes" id="UP000516369"/>
    </source>
</evidence>
<protein>
    <submittedName>
        <fullName evidence="1">Uncharacterized protein</fullName>
    </submittedName>
</protein>
<accession>A0A7H1N1S1</accession>
<keyword evidence="2" id="KW-1185">Reference proteome</keyword>